<feature type="compositionally biased region" description="Basic and acidic residues" evidence="5">
    <location>
        <begin position="360"/>
        <end position="374"/>
    </location>
</feature>
<dbReference type="PANTHER" id="PTHR44329:SF288">
    <property type="entry name" value="MITOGEN-ACTIVATED PROTEIN KINASE KINASE KINASE 20"/>
    <property type="match status" value="1"/>
</dbReference>
<feature type="domain" description="Protein kinase" evidence="6">
    <location>
        <begin position="471"/>
        <end position="738"/>
    </location>
</feature>
<evidence type="ECO:0000256" key="4">
    <source>
        <dbReference type="ARBA" id="ARBA00022840"/>
    </source>
</evidence>
<dbReference type="Pfam" id="PF07714">
    <property type="entry name" value="PK_Tyr_Ser-Thr"/>
    <property type="match status" value="1"/>
</dbReference>
<dbReference type="GO" id="GO:0005524">
    <property type="term" value="F:ATP binding"/>
    <property type="evidence" value="ECO:0007669"/>
    <property type="project" value="UniProtKB-KW"/>
</dbReference>
<dbReference type="CDD" id="cd13999">
    <property type="entry name" value="STKc_MAP3K-like"/>
    <property type="match status" value="1"/>
</dbReference>
<feature type="compositionally biased region" description="Polar residues" evidence="5">
    <location>
        <begin position="256"/>
        <end position="270"/>
    </location>
</feature>
<evidence type="ECO:0000259" key="6">
    <source>
        <dbReference type="PROSITE" id="PS50011"/>
    </source>
</evidence>
<dbReference type="GO" id="GO:0004674">
    <property type="term" value="F:protein serine/threonine kinase activity"/>
    <property type="evidence" value="ECO:0007669"/>
    <property type="project" value="TreeGrafter"/>
</dbReference>
<feature type="compositionally biased region" description="Low complexity" evidence="5">
    <location>
        <begin position="156"/>
        <end position="176"/>
    </location>
</feature>
<dbReference type="SUPFAM" id="SSF56112">
    <property type="entry name" value="Protein kinase-like (PK-like)"/>
    <property type="match status" value="1"/>
</dbReference>
<keyword evidence="1" id="KW-0808">Transferase</keyword>
<dbReference type="InterPro" id="IPR051681">
    <property type="entry name" value="Ser/Thr_Kinases-Pseudokinases"/>
</dbReference>
<feature type="compositionally biased region" description="Acidic residues" evidence="5">
    <location>
        <begin position="283"/>
        <end position="295"/>
    </location>
</feature>
<feature type="compositionally biased region" description="Low complexity" evidence="5">
    <location>
        <begin position="24"/>
        <end position="63"/>
    </location>
</feature>
<reference evidence="7" key="1">
    <citation type="journal article" date="2023" name="PhytoFront">
        <title>Draft Genome Resources of Seven Strains of Tilletia horrida, Causal Agent of Kernel Smut of Rice.</title>
        <authorList>
            <person name="Khanal S."/>
            <person name="Antony Babu S."/>
            <person name="Zhou X.G."/>
        </authorList>
    </citation>
    <scope>NUCLEOTIDE SEQUENCE</scope>
    <source>
        <strain evidence="7">TX3</strain>
    </source>
</reference>
<feature type="compositionally biased region" description="Basic residues" evidence="5">
    <location>
        <begin position="394"/>
        <end position="404"/>
    </location>
</feature>
<evidence type="ECO:0000313" key="7">
    <source>
        <dbReference type="EMBL" id="KAK0525813.1"/>
    </source>
</evidence>
<feature type="region of interest" description="Disordered" evidence="5">
    <location>
        <begin position="1"/>
        <end position="304"/>
    </location>
</feature>
<organism evidence="7 8">
    <name type="scientific">Tilletia horrida</name>
    <dbReference type="NCBI Taxonomy" id="155126"/>
    <lineage>
        <taxon>Eukaryota</taxon>
        <taxon>Fungi</taxon>
        <taxon>Dikarya</taxon>
        <taxon>Basidiomycota</taxon>
        <taxon>Ustilaginomycotina</taxon>
        <taxon>Exobasidiomycetes</taxon>
        <taxon>Tilletiales</taxon>
        <taxon>Tilletiaceae</taxon>
        <taxon>Tilletia</taxon>
    </lineage>
</organism>
<dbReference type="InterPro" id="IPR011009">
    <property type="entry name" value="Kinase-like_dom_sf"/>
</dbReference>
<keyword evidence="2" id="KW-0547">Nucleotide-binding</keyword>
<dbReference type="PROSITE" id="PS50011">
    <property type="entry name" value="PROTEIN_KINASE_DOM"/>
    <property type="match status" value="1"/>
</dbReference>
<evidence type="ECO:0000256" key="2">
    <source>
        <dbReference type="ARBA" id="ARBA00022741"/>
    </source>
</evidence>
<feature type="compositionally biased region" description="Low complexity" evidence="5">
    <location>
        <begin position="70"/>
        <end position="86"/>
    </location>
</feature>
<dbReference type="Proteomes" id="UP001176521">
    <property type="component" value="Unassembled WGS sequence"/>
</dbReference>
<feature type="compositionally biased region" description="Polar residues" evidence="5">
    <location>
        <begin position="405"/>
        <end position="415"/>
    </location>
</feature>
<gene>
    <name evidence="7" type="ORF">OC842_005390</name>
</gene>
<dbReference type="InterPro" id="IPR001245">
    <property type="entry name" value="Ser-Thr/Tyr_kinase_cat_dom"/>
</dbReference>
<dbReference type="Gene3D" id="1.10.510.10">
    <property type="entry name" value="Transferase(Phosphotransferase) domain 1"/>
    <property type="match status" value="1"/>
</dbReference>
<feature type="compositionally biased region" description="Basic residues" evidence="5">
    <location>
        <begin position="87"/>
        <end position="96"/>
    </location>
</feature>
<evidence type="ECO:0000256" key="3">
    <source>
        <dbReference type="ARBA" id="ARBA00022777"/>
    </source>
</evidence>
<protein>
    <recommendedName>
        <fullName evidence="6">Protein kinase domain-containing protein</fullName>
    </recommendedName>
</protein>
<dbReference type="EMBL" id="JAPDMQ010000380">
    <property type="protein sequence ID" value="KAK0525813.1"/>
    <property type="molecule type" value="Genomic_DNA"/>
</dbReference>
<feature type="region of interest" description="Disordered" evidence="5">
    <location>
        <begin position="360"/>
        <end position="415"/>
    </location>
</feature>
<proteinExistence type="predicted"/>
<evidence type="ECO:0000256" key="1">
    <source>
        <dbReference type="ARBA" id="ARBA00022679"/>
    </source>
</evidence>
<feature type="compositionally biased region" description="Basic residues" evidence="5">
    <location>
        <begin position="11"/>
        <end position="23"/>
    </location>
</feature>
<dbReference type="PROSITE" id="PS00108">
    <property type="entry name" value="PROTEIN_KINASE_ST"/>
    <property type="match status" value="1"/>
</dbReference>
<dbReference type="PANTHER" id="PTHR44329">
    <property type="entry name" value="SERINE/THREONINE-PROTEIN KINASE TNNI3K-RELATED"/>
    <property type="match status" value="1"/>
</dbReference>
<feature type="compositionally biased region" description="Basic residues" evidence="5">
    <location>
        <begin position="185"/>
        <end position="200"/>
    </location>
</feature>
<sequence length="751" mass="83281">MSALDAGQPRVRAKRKRLVHRKNGTLSSSTSTSTATTSTTATGGTAATTTTTTTTRAAAAAMARSRRTAGKAGSAPAAAAAAGPVARLRKSRHNHKASAALSFSPMRTRASALAHHHHPVHSSPALARRSRGDILKPSPKARKLDHHAPPSSAEWSTGSSEQGAGSSSGSGDSDSSFAPSPHMSPLRRHQRQYATRKTRLRAGPLAMPPAGRRKRGVLDEEEEEEQEDEDEEEEDTDDDGAEGAEEKGPEEAEGGSQLSDVEMSTTSAAQSEDEDDANAHDKEEEDEGDEDDESSDGPTDTFLLRKASDKQLHRLLKADLIRVHLMTGIWDDEQSMDPDLYTKDELVGGIMHWRKHLDTKRTDDASANGDKEYSDSENQEDADTPKASSSSRAKAARQYRKPKKQPSSSFEGDTTLLSRTDSSVIHSYKPPTPQLAVDDAENRPAEAFDELNGLDLEGLNLTDKEIHPSKLEKLEKIGSGGFKDVYVGKYHISKTRINKVAIADIRDQLTEMDIKELSLLRDLKHENIVRFIGVSIPEEPKAVPVMIVSELCSNGDLFDYIRNTPPPADDEVFRILLETARGLAYLHTRKPAIIHRDVKSTNVLITRNRTAKINDFGLARVKNSTRSVVRSIVGTVNWQAAELWVPKPHYNEKVDVWSAAMTFWEALQWHQPEKKYPFQGMNEHQIYLDVGQKRKRPSTTFIRRQYGDEIVNLLERMWHQTPRDRPTMTEVCEELELLIAQKRSVSGKRTR</sequence>
<dbReference type="InterPro" id="IPR008271">
    <property type="entry name" value="Ser/Thr_kinase_AS"/>
</dbReference>
<keyword evidence="4" id="KW-0067">ATP-binding</keyword>
<comment type="caution">
    <text evidence="7">The sequence shown here is derived from an EMBL/GenBank/DDBJ whole genome shotgun (WGS) entry which is preliminary data.</text>
</comment>
<evidence type="ECO:0000256" key="5">
    <source>
        <dbReference type="SAM" id="MobiDB-lite"/>
    </source>
</evidence>
<accession>A0AAN6GAF5</accession>
<feature type="compositionally biased region" description="Acidic residues" evidence="5">
    <location>
        <begin position="219"/>
        <end position="243"/>
    </location>
</feature>
<keyword evidence="3" id="KW-0418">Kinase</keyword>
<dbReference type="AlphaFoldDB" id="A0AAN6GAF5"/>
<dbReference type="SMART" id="SM00220">
    <property type="entry name" value="S_TKc"/>
    <property type="match status" value="1"/>
</dbReference>
<name>A0AAN6GAF5_9BASI</name>
<keyword evidence="8" id="KW-1185">Reference proteome</keyword>
<dbReference type="InterPro" id="IPR000719">
    <property type="entry name" value="Prot_kinase_dom"/>
</dbReference>
<evidence type="ECO:0000313" key="8">
    <source>
        <dbReference type="Proteomes" id="UP001176521"/>
    </source>
</evidence>